<keyword evidence="1" id="KW-0597">Phosphoprotein</keyword>
<evidence type="ECO:0000259" key="2">
    <source>
        <dbReference type="PROSITE" id="PS50109"/>
    </source>
</evidence>
<dbReference type="InterPro" id="IPR005467">
    <property type="entry name" value="His_kinase_dom"/>
</dbReference>
<dbReference type="SMART" id="SM00387">
    <property type="entry name" value="HATPase_c"/>
    <property type="match status" value="1"/>
</dbReference>
<dbReference type="Proteomes" id="UP000002964">
    <property type="component" value="Unassembled WGS sequence"/>
</dbReference>
<dbReference type="STRING" id="631362.Thi970DRAFT_02707"/>
<evidence type="ECO:0000313" key="3">
    <source>
        <dbReference type="EMBL" id="EIC22441.1"/>
    </source>
</evidence>
<dbReference type="PANTHER" id="PTHR43547">
    <property type="entry name" value="TWO-COMPONENT HISTIDINE KINASE"/>
    <property type="match status" value="1"/>
</dbReference>
<dbReference type="PANTHER" id="PTHR43547:SF2">
    <property type="entry name" value="HYBRID SIGNAL TRANSDUCTION HISTIDINE KINASE C"/>
    <property type="match status" value="1"/>
</dbReference>
<dbReference type="HOGENOM" id="CLU_105049_0_0_6"/>
<feature type="domain" description="Histidine kinase" evidence="2">
    <location>
        <begin position="11"/>
        <end position="227"/>
    </location>
</feature>
<dbReference type="eggNOG" id="COG0642">
    <property type="taxonomic scope" value="Bacteria"/>
</dbReference>
<sequence>MAMDFSDMLASSIHDIKNSLSLISTTLAEMIGNDENSFADSRQPSLLQHEVQRVNHNLVQLLSLYKLGDGALTVDIDEHNIEEMFIECMANNRTVCLALGVELSYDCDPMLNGFFDLEMVRSVIDSTIGNARRYAKERIQVSAREDSGFLVIRIEDDGRGFPPELLHRSDTNDQLHAVNPRASGRTRLGLLFAEKISALHRSGERKGHIEVKNGCSLPGGCFELWLP</sequence>
<dbReference type="InterPro" id="IPR036890">
    <property type="entry name" value="HATPase_C_sf"/>
</dbReference>
<gene>
    <name evidence="3" type="ORF">Thi970DRAFT_02707</name>
</gene>
<dbReference type="EMBL" id="JH603169">
    <property type="protein sequence ID" value="EIC22441.1"/>
    <property type="molecule type" value="Genomic_DNA"/>
</dbReference>
<dbReference type="InterPro" id="IPR003594">
    <property type="entry name" value="HATPase_dom"/>
</dbReference>
<proteinExistence type="predicted"/>
<keyword evidence="3" id="KW-0418">Kinase</keyword>
<keyword evidence="4" id="KW-1185">Reference proteome</keyword>
<dbReference type="PROSITE" id="PS50109">
    <property type="entry name" value="HIS_KIN"/>
    <property type="match status" value="1"/>
</dbReference>
<dbReference type="Pfam" id="PF02518">
    <property type="entry name" value="HATPase_c"/>
    <property type="match status" value="1"/>
</dbReference>
<accession>H8Z120</accession>
<keyword evidence="3" id="KW-0808">Transferase</keyword>
<reference evidence="4" key="1">
    <citation type="submission" date="2011-06" db="EMBL/GenBank/DDBJ databases">
        <authorList>
            <consortium name="US DOE Joint Genome Institute (JGI-PGF)"/>
            <person name="Lucas S."/>
            <person name="Han J."/>
            <person name="Lapidus A."/>
            <person name="Cheng J.-F."/>
            <person name="Goodwin L."/>
            <person name="Pitluck S."/>
            <person name="Peters L."/>
            <person name="Land M.L."/>
            <person name="Hauser L."/>
            <person name="Vogl K."/>
            <person name="Liu Z."/>
            <person name="Overmann J."/>
            <person name="Frigaard N.-U."/>
            <person name="Bryant D.A."/>
            <person name="Woyke T.J."/>
        </authorList>
    </citation>
    <scope>NUCLEOTIDE SEQUENCE [LARGE SCALE GENOMIC DNA]</scope>
    <source>
        <strain evidence="4">970</strain>
    </source>
</reference>
<name>H8Z120_9GAMM</name>
<protein>
    <submittedName>
        <fullName evidence="3">Histidine kinase</fullName>
    </submittedName>
</protein>
<dbReference type="AlphaFoldDB" id="H8Z120"/>
<organism evidence="3 4">
    <name type="scientific">Thiorhodovibrio frisius</name>
    <dbReference type="NCBI Taxonomy" id="631362"/>
    <lineage>
        <taxon>Bacteria</taxon>
        <taxon>Pseudomonadati</taxon>
        <taxon>Pseudomonadota</taxon>
        <taxon>Gammaproteobacteria</taxon>
        <taxon>Chromatiales</taxon>
        <taxon>Chromatiaceae</taxon>
        <taxon>Thiorhodovibrio</taxon>
    </lineage>
</organism>
<dbReference type="RefSeq" id="WP_009149288.1">
    <property type="nucleotide sequence ID" value="NZ_CP121471.1"/>
</dbReference>
<reference evidence="3 4" key="2">
    <citation type="submission" date="2011-11" db="EMBL/GenBank/DDBJ databases">
        <authorList>
            <consortium name="US DOE Joint Genome Institute"/>
            <person name="Lucas S."/>
            <person name="Han J."/>
            <person name="Lapidus A."/>
            <person name="Cheng J.-F."/>
            <person name="Goodwin L."/>
            <person name="Pitluck S."/>
            <person name="Peters L."/>
            <person name="Ovchinnikova G."/>
            <person name="Zhang X."/>
            <person name="Detter J.C."/>
            <person name="Han C."/>
            <person name="Tapia R."/>
            <person name="Land M."/>
            <person name="Hauser L."/>
            <person name="Kyrpides N."/>
            <person name="Ivanova N."/>
            <person name="Pagani I."/>
            <person name="Vogl K."/>
            <person name="Liu Z."/>
            <person name="Overmann J."/>
            <person name="Frigaard N.-U."/>
            <person name="Bryant D."/>
            <person name="Woyke T."/>
        </authorList>
    </citation>
    <scope>NUCLEOTIDE SEQUENCE [LARGE SCALE GENOMIC DNA]</scope>
    <source>
        <strain evidence="3 4">970</strain>
    </source>
</reference>
<evidence type="ECO:0000256" key="1">
    <source>
        <dbReference type="ARBA" id="ARBA00022553"/>
    </source>
</evidence>
<dbReference type="GO" id="GO:0000155">
    <property type="term" value="F:phosphorelay sensor kinase activity"/>
    <property type="evidence" value="ECO:0007669"/>
    <property type="project" value="TreeGrafter"/>
</dbReference>
<evidence type="ECO:0000313" key="4">
    <source>
        <dbReference type="Proteomes" id="UP000002964"/>
    </source>
</evidence>
<dbReference type="Gene3D" id="3.30.565.10">
    <property type="entry name" value="Histidine kinase-like ATPase, C-terminal domain"/>
    <property type="match status" value="1"/>
</dbReference>
<dbReference type="SUPFAM" id="SSF55874">
    <property type="entry name" value="ATPase domain of HSP90 chaperone/DNA topoisomerase II/histidine kinase"/>
    <property type="match status" value="1"/>
</dbReference>